<dbReference type="PRINTS" id="PR00413">
    <property type="entry name" value="HADHALOGNASE"/>
</dbReference>
<name>A0ABS1LG10_9MICO</name>
<keyword evidence="5" id="KW-1185">Reference proteome</keyword>
<sequence>MIWLFDLDNTLVDRQAAFRAWAAGEVGARGGDDADLAAIVAADDGGFSRKEDLAAVVRERLGWELSVPETIAAFRAGIRANIAAYPGVAGTLDTLRARGEKTAVVTNGVAHQQRGKLALSGIDRRVDAVVVSGEVGVEKPDPRMVALALEALGETDAPRDAVWMIGDAAHADVAVGQAAGVRTAWISHGRVWDGAAERPDIAARSTVAAIAEISRRS</sequence>
<dbReference type="InterPro" id="IPR036412">
    <property type="entry name" value="HAD-like_sf"/>
</dbReference>
<proteinExistence type="predicted"/>
<reference evidence="4 5" key="1">
    <citation type="journal article" date="2021" name="Arch. Microbiol.">
        <title>Myceligenerans indicum sp. nov., an actinobacterium isolated from mangrove sediment of Sundarbans, India.</title>
        <authorList>
            <person name="Asha K."/>
            <person name="Bhadury P."/>
        </authorList>
    </citation>
    <scope>NUCLEOTIDE SEQUENCE [LARGE SCALE GENOMIC DNA]</scope>
    <source>
        <strain evidence="4 5">I2</strain>
    </source>
</reference>
<protein>
    <submittedName>
        <fullName evidence="4">HAD family hydrolase</fullName>
    </submittedName>
</protein>
<keyword evidence="3" id="KW-0460">Magnesium</keyword>
<organism evidence="4 5">
    <name type="scientific">Myceligenerans indicum</name>
    <dbReference type="NCBI Taxonomy" id="2593663"/>
    <lineage>
        <taxon>Bacteria</taxon>
        <taxon>Bacillati</taxon>
        <taxon>Actinomycetota</taxon>
        <taxon>Actinomycetes</taxon>
        <taxon>Micrococcales</taxon>
        <taxon>Promicromonosporaceae</taxon>
        <taxon>Myceligenerans</taxon>
    </lineage>
</organism>
<dbReference type="SFLD" id="SFLDS00003">
    <property type="entry name" value="Haloacid_Dehalogenase"/>
    <property type="match status" value="1"/>
</dbReference>
<dbReference type="Proteomes" id="UP000675409">
    <property type="component" value="Unassembled WGS sequence"/>
</dbReference>
<evidence type="ECO:0000313" key="5">
    <source>
        <dbReference type="Proteomes" id="UP000675409"/>
    </source>
</evidence>
<dbReference type="PANTHER" id="PTHR46470">
    <property type="entry name" value="N-ACYLNEURAMINATE-9-PHOSPHATASE"/>
    <property type="match status" value="1"/>
</dbReference>
<dbReference type="SUPFAM" id="SSF56784">
    <property type="entry name" value="HAD-like"/>
    <property type="match status" value="1"/>
</dbReference>
<dbReference type="EMBL" id="JABBYC010000002">
    <property type="protein sequence ID" value="MBL0885164.1"/>
    <property type="molecule type" value="Genomic_DNA"/>
</dbReference>
<dbReference type="NCBIfam" id="TIGR01549">
    <property type="entry name" value="HAD-SF-IA-v1"/>
    <property type="match status" value="1"/>
</dbReference>
<dbReference type="Gene3D" id="3.40.50.1000">
    <property type="entry name" value="HAD superfamily/HAD-like"/>
    <property type="match status" value="1"/>
</dbReference>
<gene>
    <name evidence="4" type="ORF">HGK34_02515</name>
</gene>
<dbReference type="InterPro" id="IPR006439">
    <property type="entry name" value="HAD-SF_hydro_IA"/>
</dbReference>
<dbReference type="SFLD" id="SFLDG01129">
    <property type="entry name" value="C1.5:_HAD__Beta-PGM__Phosphata"/>
    <property type="match status" value="1"/>
</dbReference>
<dbReference type="InterPro" id="IPR023214">
    <property type="entry name" value="HAD_sf"/>
</dbReference>
<comment type="cofactor">
    <cofactor evidence="1">
        <name>Mg(2+)</name>
        <dbReference type="ChEBI" id="CHEBI:18420"/>
    </cofactor>
</comment>
<evidence type="ECO:0000313" key="4">
    <source>
        <dbReference type="EMBL" id="MBL0885164.1"/>
    </source>
</evidence>
<keyword evidence="2 4" id="KW-0378">Hydrolase</keyword>
<dbReference type="RefSeq" id="WP_201845003.1">
    <property type="nucleotide sequence ID" value="NZ_JABBYC010000002.1"/>
</dbReference>
<dbReference type="Pfam" id="PF00702">
    <property type="entry name" value="Hydrolase"/>
    <property type="match status" value="1"/>
</dbReference>
<accession>A0ABS1LG10</accession>
<comment type="caution">
    <text evidence="4">The sequence shown here is derived from an EMBL/GenBank/DDBJ whole genome shotgun (WGS) entry which is preliminary data.</text>
</comment>
<dbReference type="Gene3D" id="1.10.150.520">
    <property type="match status" value="1"/>
</dbReference>
<evidence type="ECO:0000256" key="2">
    <source>
        <dbReference type="ARBA" id="ARBA00022801"/>
    </source>
</evidence>
<dbReference type="InterPro" id="IPR051400">
    <property type="entry name" value="HAD-like_hydrolase"/>
</dbReference>
<evidence type="ECO:0000256" key="3">
    <source>
        <dbReference type="ARBA" id="ARBA00022842"/>
    </source>
</evidence>
<evidence type="ECO:0000256" key="1">
    <source>
        <dbReference type="ARBA" id="ARBA00001946"/>
    </source>
</evidence>
<dbReference type="GO" id="GO:0016787">
    <property type="term" value="F:hydrolase activity"/>
    <property type="evidence" value="ECO:0007669"/>
    <property type="project" value="UniProtKB-KW"/>
</dbReference>